<dbReference type="InterPro" id="IPR029016">
    <property type="entry name" value="GAF-like_dom_sf"/>
</dbReference>
<dbReference type="Gene3D" id="3.30.450.40">
    <property type="match status" value="1"/>
</dbReference>
<dbReference type="Proteomes" id="UP000242175">
    <property type="component" value="Chromosome large"/>
</dbReference>
<dbReference type="SUPFAM" id="SSF55781">
    <property type="entry name" value="GAF domain-like"/>
    <property type="match status" value="1"/>
</dbReference>
<organism evidence="3 4">
    <name type="scientific">Paraphotobacterium marinum</name>
    <dbReference type="NCBI Taxonomy" id="1755811"/>
    <lineage>
        <taxon>Bacteria</taxon>
        <taxon>Pseudomonadati</taxon>
        <taxon>Pseudomonadota</taxon>
        <taxon>Gammaproteobacteria</taxon>
        <taxon>Vibrionales</taxon>
        <taxon>Vibrionaceae</taxon>
        <taxon>Paraphotobacterium</taxon>
    </lineage>
</organism>
<keyword evidence="4" id="KW-1185">Reference proteome</keyword>
<dbReference type="InterPro" id="IPR003018">
    <property type="entry name" value="GAF"/>
</dbReference>
<dbReference type="PANTHER" id="PTHR21021">
    <property type="entry name" value="GAF/PUTATIVE CYTOSKELETAL PROTEIN"/>
    <property type="match status" value="1"/>
</dbReference>
<comment type="similarity">
    <text evidence="1">Belongs to the free Met sulfoxide reductase family.</text>
</comment>
<dbReference type="InterPro" id="IPR051330">
    <property type="entry name" value="Phosphatase_reg/MetRdx"/>
</dbReference>
<dbReference type="GO" id="GO:0005829">
    <property type="term" value="C:cytosol"/>
    <property type="evidence" value="ECO:0007669"/>
    <property type="project" value="TreeGrafter"/>
</dbReference>
<proteinExistence type="inferred from homology"/>
<reference evidence="3 4" key="1">
    <citation type="journal article" date="2016" name="Int. J. Syst. Evol. Microbiol.">
        <title>Paraphotobacterium marinum gen. nov., sp. nov., a member of the family Vibrionaceae, isolated from surface seawater.</title>
        <authorList>
            <person name="Huang Z."/>
            <person name="Dong C."/>
            <person name="Shao Z."/>
        </authorList>
    </citation>
    <scope>NUCLEOTIDE SEQUENCE [LARGE SCALE GENOMIC DNA]</scope>
    <source>
        <strain evidence="3 4">NSCS20N07D</strain>
    </source>
</reference>
<evidence type="ECO:0000256" key="1">
    <source>
        <dbReference type="ARBA" id="ARBA00038454"/>
    </source>
</evidence>
<evidence type="ECO:0000313" key="3">
    <source>
        <dbReference type="EMBL" id="ASK78742.1"/>
    </source>
</evidence>
<dbReference type="FunFam" id="3.30.450.40:FF:000008">
    <property type="entry name" value="GAF domain-containing proteins"/>
    <property type="match status" value="1"/>
</dbReference>
<name>A0A220VEY2_9GAMM</name>
<gene>
    <name evidence="3" type="ORF">CF386_06900</name>
</gene>
<dbReference type="RefSeq" id="WP_089073650.1">
    <property type="nucleotide sequence ID" value="NZ_CBCSAM010000001.1"/>
</dbReference>
<dbReference type="GO" id="GO:0033745">
    <property type="term" value="F:L-methionine-(R)-S-oxide reductase activity"/>
    <property type="evidence" value="ECO:0007669"/>
    <property type="project" value="TreeGrafter"/>
</dbReference>
<feature type="domain" description="GAF" evidence="2">
    <location>
        <begin position="45"/>
        <end position="138"/>
    </location>
</feature>
<dbReference type="KEGG" id="pmai:CF386_06900"/>
<dbReference type="EMBL" id="CP022355">
    <property type="protein sequence ID" value="ASK78742.1"/>
    <property type="molecule type" value="Genomic_DNA"/>
</dbReference>
<evidence type="ECO:0000259" key="2">
    <source>
        <dbReference type="Pfam" id="PF01590"/>
    </source>
</evidence>
<sequence>MADYKLITQKIDTYTSSEKDLYANLSNIAAILYENIHDINWLGFYVCQAEDLVLGPFQGKAAVSRIKIPNGVCGMAAHSKKTILVDDVVNFEGHITCDCLSKSEIVIPFLVDNECVAVLDIDSPLLARFTAQDKYELEKIVSKLEKQLKFIH</sequence>
<dbReference type="AlphaFoldDB" id="A0A220VEY2"/>
<protein>
    <recommendedName>
        <fullName evidence="2">GAF domain-containing protein</fullName>
    </recommendedName>
</protein>
<dbReference type="Pfam" id="PF01590">
    <property type="entry name" value="GAF"/>
    <property type="match status" value="1"/>
</dbReference>
<accession>A0A220VEY2</accession>
<dbReference type="OrthoDB" id="9796252at2"/>
<evidence type="ECO:0000313" key="4">
    <source>
        <dbReference type="Proteomes" id="UP000242175"/>
    </source>
</evidence>
<dbReference type="PANTHER" id="PTHR21021:SF15">
    <property type="entry name" value="FREE METHIONINE-R-SULFOXIDE REDUCTASE"/>
    <property type="match status" value="1"/>
</dbReference>